<dbReference type="GO" id="GO:0005737">
    <property type="term" value="C:cytoplasm"/>
    <property type="evidence" value="ECO:0007669"/>
    <property type="project" value="TreeGrafter"/>
</dbReference>
<dbReference type="SUPFAM" id="SSF51735">
    <property type="entry name" value="NAD(P)-binding Rossmann-fold domains"/>
    <property type="match status" value="1"/>
</dbReference>
<protein>
    <submittedName>
        <fullName evidence="3">Predicted short chain-type dehydrogenase</fullName>
    </submittedName>
</protein>
<dbReference type="AlphaFoldDB" id="A0A0F7SMJ1"/>
<sequence length="268" mass="28648">MNIAVILGSSSGGIGSHLAQHILRSTALQVVALSSRPTSQTLDALLSGSSNSSQWKDRVIPFQVDALSGSFDAQLQKAARDVEQALGKNVRLIVCSSGILHPEKSISQIDPAHSIESYKLNTLSHLLTYKHFTPLIPTIKQFETKSSSDNFEDPAKGLLKPGLGACVSLSARVGTGTPIDPAVNQTIKTLNLELKNKKSSAISLAYHPGTTKTTLSSPFISSSTPSSRSKGLFEPTEAVEELVNVLSGLEREKDGGGFRDWKGDEVPW</sequence>
<organism evidence="3">
    <name type="scientific">Phaffia rhodozyma</name>
    <name type="common">Yeast</name>
    <name type="synonym">Xanthophyllomyces dendrorhous</name>
    <dbReference type="NCBI Taxonomy" id="264483"/>
    <lineage>
        <taxon>Eukaryota</taxon>
        <taxon>Fungi</taxon>
        <taxon>Dikarya</taxon>
        <taxon>Basidiomycota</taxon>
        <taxon>Agaricomycotina</taxon>
        <taxon>Tremellomycetes</taxon>
        <taxon>Cystofilobasidiales</taxon>
        <taxon>Mrakiaceae</taxon>
        <taxon>Phaffia</taxon>
    </lineage>
</organism>
<dbReference type="InterPro" id="IPR051468">
    <property type="entry name" value="Fungal_SecMetab_SDRs"/>
</dbReference>
<dbReference type="PANTHER" id="PTHR43544:SF12">
    <property type="entry name" value="NAD(P)-BINDING ROSSMANN-FOLD SUPERFAMILY PROTEIN"/>
    <property type="match status" value="1"/>
</dbReference>
<feature type="compositionally biased region" description="Low complexity" evidence="2">
    <location>
        <begin position="216"/>
        <end position="229"/>
    </location>
</feature>
<comment type="similarity">
    <text evidence="1">Belongs to the short-chain dehydrogenases/reductases (SDR) family.</text>
</comment>
<accession>A0A0F7SMJ1</accession>
<dbReference type="GO" id="GO:0016491">
    <property type="term" value="F:oxidoreductase activity"/>
    <property type="evidence" value="ECO:0007669"/>
    <property type="project" value="TreeGrafter"/>
</dbReference>
<dbReference type="EMBL" id="LN483326">
    <property type="protein sequence ID" value="CDZ98197.1"/>
    <property type="molecule type" value="Genomic_DNA"/>
</dbReference>
<evidence type="ECO:0000256" key="2">
    <source>
        <dbReference type="SAM" id="MobiDB-lite"/>
    </source>
</evidence>
<proteinExistence type="inferred from homology"/>
<dbReference type="Gene3D" id="3.40.50.720">
    <property type="entry name" value="NAD(P)-binding Rossmann-like Domain"/>
    <property type="match status" value="1"/>
</dbReference>
<feature type="region of interest" description="Disordered" evidence="2">
    <location>
        <begin position="215"/>
        <end position="234"/>
    </location>
</feature>
<dbReference type="PANTHER" id="PTHR43544">
    <property type="entry name" value="SHORT-CHAIN DEHYDROGENASE/REDUCTASE"/>
    <property type="match status" value="1"/>
</dbReference>
<evidence type="ECO:0000256" key="1">
    <source>
        <dbReference type="ARBA" id="ARBA00006484"/>
    </source>
</evidence>
<reference evidence="3" key="1">
    <citation type="submission" date="2014-08" db="EMBL/GenBank/DDBJ databases">
        <authorList>
            <person name="Sharma Rahul"/>
            <person name="Thines Marco"/>
        </authorList>
    </citation>
    <scope>NUCLEOTIDE SEQUENCE</scope>
</reference>
<dbReference type="InterPro" id="IPR036291">
    <property type="entry name" value="NAD(P)-bd_dom_sf"/>
</dbReference>
<name>A0A0F7SMJ1_PHARH</name>
<evidence type="ECO:0000313" key="3">
    <source>
        <dbReference type="EMBL" id="CDZ98197.1"/>
    </source>
</evidence>